<evidence type="ECO:0000256" key="1">
    <source>
        <dbReference type="SAM" id="MobiDB-lite"/>
    </source>
</evidence>
<reference evidence="2" key="1">
    <citation type="journal article" name="BMC Genomics">
        <title>Long-read sequencing and de novo genome assembly of marine medaka (Oryzias melastigma).</title>
        <authorList>
            <person name="Liang P."/>
            <person name="Saqib H.S.A."/>
            <person name="Ni X."/>
            <person name="Shen Y."/>
        </authorList>
    </citation>
    <scope>NUCLEOTIDE SEQUENCE</scope>
    <source>
        <strain evidence="2">Bigg-433</strain>
    </source>
</reference>
<feature type="region of interest" description="Disordered" evidence="1">
    <location>
        <begin position="165"/>
        <end position="190"/>
    </location>
</feature>
<proteinExistence type="predicted"/>
<feature type="compositionally biased region" description="Pro residues" evidence="1">
    <location>
        <begin position="35"/>
        <end position="55"/>
    </location>
</feature>
<name>A0A834FAM1_ORYME</name>
<protein>
    <submittedName>
        <fullName evidence="2">Uncharacterized protein</fullName>
    </submittedName>
</protein>
<feature type="region of interest" description="Disordered" evidence="1">
    <location>
        <begin position="34"/>
        <end position="71"/>
    </location>
</feature>
<accession>A0A834FAM1</accession>
<organism evidence="2 3">
    <name type="scientific">Oryzias melastigma</name>
    <name type="common">Marine medaka</name>
    <dbReference type="NCBI Taxonomy" id="30732"/>
    <lineage>
        <taxon>Eukaryota</taxon>
        <taxon>Metazoa</taxon>
        <taxon>Chordata</taxon>
        <taxon>Craniata</taxon>
        <taxon>Vertebrata</taxon>
        <taxon>Euteleostomi</taxon>
        <taxon>Actinopterygii</taxon>
        <taxon>Neopterygii</taxon>
        <taxon>Teleostei</taxon>
        <taxon>Neoteleostei</taxon>
        <taxon>Acanthomorphata</taxon>
        <taxon>Ovalentaria</taxon>
        <taxon>Atherinomorphae</taxon>
        <taxon>Beloniformes</taxon>
        <taxon>Adrianichthyidae</taxon>
        <taxon>Oryziinae</taxon>
        <taxon>Oryzias</taxon>
    </lineage>
</organism>
<comment type="caution">
    <text evidence="2">The sequence shown here is derived from an EMBL/GenBank/DDBJ whole genome shotgun (WGS) entry which is preliminary data.</text>
</comment>
<sequence length="190" mass="20422">MEKCEPGRKFRAVSRSRLMIRRCRHCLRLKARYQAPPPPGLADAAPPPVAPPSPESSPEARDNEATLSDSTGLKASQQALKKWWFLPSNLCKNSYRTVTRGGAAGGGAGGGGGGVPFFYDPMLAEPPTHFTADSVRAARSSCGSSVSLKWTFRFLGTFLKCQQSRSGAGGARGATRRTSTPTLLLRSRRN</sequence>
<feature type="compositionally biased region" description="Low complexity" evidence="1">
    <location>
        <begin position="176"/>
        <end position="190"/>
    </location>
</feature>
<evidence type="ECO:0000313" key="3">
    <source>
        <dbReference type="Proteomes" id="UP000646548"/>
    </source>
</evidence>
<dbReference type="AlphaFoldDB" id="A0A834FAM1"/>
<dbReference type="EMBL" id="WKFB01000302">
    <property type="protein sequence ID" value="KAF6727506.1"/>
    <property type="molecule type" value="Genomic_DNA"/>
</dbReference>
<gene>
    <name evidence="2" type="ORF">FQA47_005547</name>
</gene>
<evidence type="ECO:0000313" key="2">
    <source>
        <dbReference type="EMBL" id="KAF6727506.1"/>
    </source>
</evidence>
<dbReference type="Proteomes" id="UP000646548">
    <property type="component" value="Unassembled WGS sequence"/>
</dbReference>